<name>A0AAW0J553_QUESU</name>
<keyword evidence="1" id="KW-0812">Transmembrane</keyword>
<reference evidence="2 3" key="1">
    <citation type="journal article" date="2018" name="Sci. Data">
        <title>The draft genome sequence of cork oak.</title>
        <authorList>
            <person name="Ramos A.M."/>
            <person name="Usie A."/>
            <person name="Barbosa P."/>
            <person name="Barros P.M."/>
            <person name="Capote T."/>
            <person name="Chaves I."/>
            <person name="Simoes F."/>
            <person name="Abreu I."/>
            <person name="Carrasquinho I."/>
            <person name="Faro C."/>
            <person name="Guimaraes J.B."/>
            <person name="Mendonca D."/>
            <person name="Nobrega F."/>
            <person name="Rodrigues L."/>
            <person name="Saibo N.J.M."/>
            <person name="Varela M.C."/>
            <person name="Egas C."/>
            <person name="Matos J."/>
            <person name="Miguel C.M."/>
            <person name="Oliveira M.M."/>
            <person name="Ricardo C.P."/>
            <person name="Goncalves S."/>
        </authorList>
    </citation>
    <scope>NUCLEOTIDE SEQUENCE [LARGE SCALE GENOMIC DNA]</scope>
    <source>
        <strain evidence="3">cv. HL8</strain>
    </source>
</reference>
<feature type="transmembrane region" description="Helical" evidence="1">
    <location>
        <begin position="51"/>
        <end position="69"/>
    </location>
</feature>
<keyword evidence="1" id="KW-1133">Transmembrane helix</keyword>
<accession>A0AAW0J553</accession>
<evidence type="ECO:0000313" key="3">
    <source>
        <dbReference type="Proteomes" id="UP000237347"/>
    </source>
</evidence>
<dbReference type="EMBL" id="PKMF04000694">
    <property type="protein sequence ID" value="KAK7821671.1"/>
    <property type="molecule type" value="Genomic_DNA"/>
</dbReference>
<keyword evidence="1" id="KW-0472">Membrane</keyword>
<sequence length="95" mass="10984">MDIGKELERLVKQKEELSALLNLFALIKTGIKYIETKGTRENFLVQEQQSLGYGLGFFNLYYLFIFIHLRITHATAIVTTGFEFPELLRVGDIWA</sequence>
<evidence type="ECO:0000313" key="2">
    <source>
        <dbReference type="EMBL" id="KAK7821671.1"/>
    </source>
</evidence>
<keyword evidence="3" id="KW-1185">Reference proteome</keyword>
<evidence type="ECO:0000256" key="1">
    <source>
        <dbReference type="SAM" id="Phobius"/>
    </source>
</evidence>
<dbReference type="AlphaFoldDB" id="A0AAW0J553"/>
<gene>
    <name evidence="2" type="ORF">CFP56_037499</name>
</gene>
<protein>
    <submittedName>
        <fullName evidence="2">Uncharacterized protein</fullName>
    </submittedName>
</protein>
<comment type="caution">
    <text evidence="2">The sequence shown here is derived from an EMBL/GenBank/DDBJ whole genome shotgun (WGS) entry which is preliminary data.</text>
</comment>
<dbReference type="Proteomes" id="UP000237347">
    <property type="component" value="Unassembled WGS sequence"/>
</dbReference>
<proteinExistence type="predicted"/>
<organism evidence="2 3">
    <name type="scientific">Quercus suber</name>
    <name type="common">Cork oak</name>
    <dbReference type="NCBI Taxonomy" id="58331"/>
    <lineage>
        <taxon>Eukaryota</taxon>
        <taxon>Viridiplantae</taxon>
        <taxon>Streptophyta</taxon>
        <taxon>Embryophyta</taxon>
        <taxon>Tracheophyta</taxon>
        <taxon>Spermatophyta</taxon>
        <taxon>Magnoliopsida</taxon>
        <taxon>eudicotyledons</taxon>
        <taxon>Gunneridae</taxon>
        <taxon>Pentapetalae</taxon>
        <taxon>rosids</taxon>
        <taxon>fabids</taxon>
        <taxon>Fagales</taxon>
        <taxon>Fagaceae</taxon>
        <taxon>Quercus</taxon>
    </lineage>
</organism>